<evidence type="ECO:0000256" key="4">
    <source>
        <dbReference type="ARBA" id="ARBA00022679"/>
    </source>
</evidence>
<keyword evidence="5 9" id="KW-0418">Kinase</keyword>
<evidence type="ECO:0000313" key="9">
    <source>
        <dbReference type="EMBL" id="QEC78222.1"/>
    </source>
</evidence>
<dbReference type="Proteomes" id="UP000321362">
    <property type="component" value="Chromosome"/>
</dbReference>
<dbReference type="PANTHER" id="PTHR43711:SF31">
    <property type="entry name" value="HISTIDINE KINASE"/>
    <property type="match status" value="1"/>
</dbReference>
<dbReference type="CDD" id="cd00082">
    <property type="entry name" value="HisKA"/>
    <property type="match status" value="1"/>
</dbReference>
<evidence type="ECO:0000256" key="7">
    <source>
        <dbReference type="SAM" id="Phobius"/>
    </source>
</evidence>
<evidence type="ECO:0000256" key="6">
    <source>
        <dbReference type="ARBA" id="ARBA00023012"/>
    </source>
</evidence>
<dbReference type="InterPro" id="IPR003661">
    <property type="entry name" value="HisK_dim/P_dom"/>
</dbReference>
<keyword evidence="7" id="KW-1133">Transmembrane helix</keyword>
<comment type="catalytic activity">
    <reaction evidence="1">
        <text>ATP + protein L-histidine = ADP + protein N-phospho-L-histidine.</text>
        <dbReference type="EC" id="2.7.13.3"/>
    </reaction>
</comment>
<dbReference type="SMART" id="SM00388">
    <property type="entry name" value="HisKA"/>
    <property type="match status" value="1"/>
</dbReference>
<reference evidence="9 10" key="1">
    <citation type="journal article" date="2013" name="J. Microbiol.">
        <title>Mucilaginibacter ginsenosidivorax sp. nov., with ginsenoside converting activity isolated from sediment.</title>
        <authorList>
            <person name="Kim J.K."/>
            <person name="Choi T.E."/>
            <person name="Liu Q.M."/>
            <person name="Park H.Y."/>
            <person name="Yi T.H."/>
            <person name="Yoon M.H."/>
            <person name="Kim S.C."/>
            <person name="Im W.T."/>
        </authorList>
    </citation>
    <scope>NUCLEOTIDE SEQUENCE [LARGE SCALE GENOMIC DNA]</scope>
    <source>
        <strain evidence="9 10">KHI28</strain>
    </source>
</reference>
<dbReference type="Gene3D" id="1.10.287.130">
    <property type="match status" value="1"/>
</dbReference>
<evidence type="ECO:0000256" key="2">
    <source>
        <dbReference type="ARBA" id="ARBA00012438"/>
    </source>
</evidence>
<dbReference type="PROSITE" id="PS50109">
    <property type="entry name" value="HIS_KIN"/>
    <property type="match status" value="1"/>
</dbReference>
<dbReference type="InterPro" id="IPR005467">
    <property type="entry name" value="His_kinase_dom"/>
</dbReference>
<dbReference type="OrthoDB" id="9810447at2"/>
<dbReference type="InterPro" id="IPR036890">
    <property type="entry name" value="HATPase_C_sf"/>
</dbReference>
<accession>A0A5B8W5P0</accession>
<dbReference type="FunFam" id="3.30.565.10:FF:000006">
    <property type="entry name" value="Sensor histidine kinase WalK"/>
    <property type="match status" value="1"/>
</dbReference>
<dbReference type="PRINTS" id="PR00344">
    <property type="entry name" value="BCTRLSENSOR"/>
</dbReference>
<dbReference type="KEGG" id="mgk:FSB76_20600"/>
<dbReference type="EMBL" id="CP042437">
    <property type="protein sequence ID" value="QEC78222.1"/>
    <property type="molecule type" value="Genomic_DNA"/>
</dbReference>
<dbReference type="SUPFAM" id="SSF47384">
    <property type="entry name" value="Homodimeric domain of signal transducing histidine kinase"/>
    <property type="match status" value="1"/>
</dbReference>
<keyword evidence="10" id="KW-1185">Reference proteome</keyword>
<gene>
    <name evidence="9" type="ORF">FSB76_20600</name>
</gene>
<feature type="transmembrane region" description="Helical" evidence="7">
    <location>
        <begin position="164"/>
        <end position="182"/>
    </location>
</feature>
<keyword evidence="7" id="KW-0472">Membrane</keyword>
<evidence type="ECO:0000259" key="8">
    <source>
        <dbReference type="PROSITE" id="PS50109"/>
    </source>
</evidence>
<name>A0A5B8W5P0_9SPHI</name>
<dbReference type="AlphaFoldDB" id="A0A5B8W5P0"/>
<protein>
    <recommendedName>
        <fullName evidence="2">histidine kinase</fullName>
        <ecNumber evidence="2">2.7.13.3</ecNumber>
    </recommendedName>
</protein>
<dbReference type="InterPro" id="IPR003594">
    <property type="entry name" value="HATPase_dom"/>
</dbReference>
<dbReference type="SUPFAM" id="SSF55874">
    <property type="entry name" value="ATPase domain of HSP90 chaperone/DNA topoisomerase II/histidine kinase"/>
    <property type="match status" value="1"/>
</dbReference>
<evidence type="ECO:0000313" key="10">
    <source>
        <dbReference type="Proteomes" id="UP000321362"/>
    </source>
</evidence>
<sequence length="448" mass="50054">MNYKVNALWNKLIGDKPDFALEGRIFHSVCIIVMFGLALNIPFNYIIGLPKLAGLMFVVLLVVAAAYYVSRFYKMLSLAIVAFQVINTFMLIANYYDNSGLNGPTFAIFLLSFIIAVSIIPQRQYAIWLPLNILVILLLIYWEATHPDWIKDTYPYKNSRFADFGYSYIIIAGLIFFIIAFIRSAYHQERRRAEYEASELAASNETKNKLLSILAHDLKEPLASVQGFLELLTYYKLDETERRNIENELLNRTRDTTQMLGNVLSWTKSQMGGVQVQLMPLQLRHTLAGTLQLLKSISVEKQIELQDDIDEAIWVAADPDMLQLVVRNVVMNAIKFTFPGGKVTINATTGNGKCTIAITDNGTGIPAEKQAKLFSVSEQVTYGTGKEKGAGLGLVLCKNFVELQGGNIWFKSEPGVGSTFFISLNYCQPAPTAGNSPELLMQSPAKPV</sequence>
<evidence type="ECO:0000256" key="5">
    <source>
        <dbReference type="ARBA" id="ARBA00022777"/>
    </source>
</evidence>
<dbReference type="Pfam" id="PF02518">
    <property type="entry name" value="HATPase_c"/>
    <property type="match status" value="1"/>
</dbReference>
<feature type="transmembrane region" description="Helical" evidence="7">
    <location>
        <begin position="25"/>
        <end position="46"/>
    </location>
</feature>
<keyword evidence="3" id="KW-0597">Phosphoprotein</keyword>
<dbReference type="EC" id="2.7.13.3" evidence="2"/>
<feature type="domain" description="Histidine kinase" evidence="8">
    <location>
        <begin position="213"/>
        <end position="428"/>
    </location>
</feature>
<dbReference type="GO" id="GO:0000155">
    <property type="term" value="F:phosphorelay sensor kinase activity"/>
    <property type="evidence" value="ECO:0007669"/>
    <property type="project" value="InterPro"/>
</dbReference>
<dbReference type="Gene3D" id="3.30.565.10">
    <property type="entry name" value="Histidine kinase-like ATPase, C-terminal domain"/>
    <property type="match status" value="1"/>
</dbReference>
<keyword evidence="6" id="KW-0902">Two-component regulatory system</keyword>
<dbReference type="RefSeq" id="WP_147056660.1">
    <property type="nucleotide sequence ID" value="NZ_CP042437.1"/>
</dbReference>
<keyword evidence="4" id="KW-0808">Transferase</keyword>
<dbReference type="InterPro" id="IPR050736">
    <property type="entry name" value="Sensor_HK_Regulatory"/>
</dbReference>
<feature type="transmembrane region" description="Helical" evidence="7">
    <location>
        <begin position="102"/>
        <end position="120"/>
    </location>
</feature>
<dbReference type="PANTHER" id="PTHR43711">
    <property type="entry name" value="TWO-COMPONENT HISTIDINE KINASE"/>
    <property type="match status" value="1"/>
</dbReference>
<organism evidence="9 10">
    <name type="scientific">Mucilaginibacter ginsenosidivorax</name>
    <dbReference type="NCBI Taxonomy" id="862126"/>
    <lineage>
        <taxon>Bacteria</taxon>
        <taxon>Pseudomonadati</taxon>
        <taxon>Bacteroidota</taxon>
        <taxon>Sphingobacteriia</taxon>
        <taxon>Sphingobacteriales</taxon>
        <taxon>Sphingobacteriaceae</taxon>
        <taxon>Mucilaginibacter</taxon>
    </lineage>
</organism>
<dbReference type="Pfam" id="PF00512">
    <property type="entry name" value="HisKA"/>
    <property type="match status" value="1"/>
</dbReference>
<feature type="transmembrane region" description="Helical" evidence="7">
    <location>
        <begin position="76"/>
        <end position="96"/>
    </location>
</feature>
<evidence type="ECO:0000256" key="1">
    <source>
        <dbReference type="ARBA" id="ARBA00000085"/>
    </source>
</evidence>
<feature type="transmembrane region" description="Helical" evidence="7">
    <location>
        <begin position="52"/>
        <end position="69"/>
    </location>
</feature>
<evidence type="ECO:0000256" key="3">
    <source>
        <dbReference type="ARBA" id="ARBA00022553"/>
    </source>
</evidence>
<keyword evidence="7" id="KW-0812">Transmembrane</keyword>
<feature type="transmembrane region" description="Helical" evidence="7">
    <location>
        <begin position="127"/>
        <end position="144"/>
    </location>
</feature>
<dbReference type="CDD" id="cd00075">
    <property type="entry name" value="HATPase"/>
    <property type="match status" value="1"/>
</dbReference>
<dbReference type="SMART" id="SM00387">
    <property type="entry name" value="HATPase_c"/>
    <property type="match status" value="1"/>
</dbReference>
<proteinExistence type="predicted"/>
<dbReference type="InterPro" id="IPR036097">
    <property type="entry name" value="HisK_dim/P_sf"/>
</dbReference>
<dbReference type="InterPro" id="IPR004358">
    <property type="entry name" value="Sig_transdc_His_kin-like_C"/>
</dbReference>